<feature type="region of interest" description="Disordered" evidence="1">
    <location>
        <begin position="198"/>
        <end position="221"/>
    </location>
</feature>
<reference evidence="4 5" key="1">
    <citation type="submission" date="2016-02" db="EMBL/GenBank/DDBJ databases">
        <title>Draft genome sequence of Hydrogenophaga sp. LPB0072.</title>
        <authorList>
            <person name="Shin S.-K."/>
            <person name="Yi H."/>
        </authorList>
    </citation>
    <scope>NUCLEOTIDE SEQUENCE [LARGE SCALE GENOMIC DNA]</scope>
    <source>
        <strain evidence="4 5">LPB0072</strain>
    </source>
</reference>
<keyword evidence="5" id="KW-1185">Reference proteome</keyword>
<name>A0A162N0E9_9BURK</name>
<organism evidence="3 6">
    <name type="scientific">Hydrogenophaga crassostreae</name>
    <dbReference type="NCBI Taxonomy" id="1763535"/>
    <lineage>
        <taxon>Bacteria</taxon>
        <taxon>Pseudomonadati</taxon>
        <taxon>Pseudomonadota</taxon>
        <taxon>Betaproteobacteria</taxon>
        <taxon>Burkholderiales</taxon>
        <taxon>Comamonadaceae</taxon>
        <taxon>Hydrogenophaga</taxon>
    </lineage>
</organism>
<accession>A0A162N0E9</accession>
<reference evidence="3 6" key="2">
    <citation type="submission" date="2016-10" db="EMBL/GenBank/DDBJ databases">
        <title>Hydorgenophaga sp. LPB0072 isolated from gastropod.</title>
        <authorList>
            <person name="Kim E."/>
            <person name="Yi H."/>
        </authorList>
    </citation>
    <scope>NUCLEOTIDE SEQUENCE [LARGE SCALE GENOMIC DNA]</scope>
    <source>
        <strain evidence="3 6">LPB0072</strain>
    </source>
</reference>
<dbReference type="AlphaFoldDB" id="A0A162N0E9"/>
<evidence type="ECO:0000256" key="2">
    <source>
        <dbReference type="SAM" id="SignalP"/>
    </source>
</evidence>
<evidence type="ECO:0000313" key="5">
    <source>
        <dbReference type="Proteomes" id="UP000185657"/>
    </source>
</evidence>
<dbReference type="OrthoDB" id="8902809at2"/>
<sequence>MQKKFLLTISTALITFTAAHQAQAQSTPAAAPAAAAAAAPAPSPAKKELIARLLKLQQPGIEVMSSEMAQEPALQMLERAAAVMQARVAPEKREATIKGVQADAKKYMEKTVPLVTDRAVALAPETVGPVLNQRFTEDELKKVVAILESPEYAKFQQVSGEMQQALQAKLVTDTRAGVEANLKTLEADLTARLSAVATPPPAAAAPGTAPASKAAKPAASK</sequence>
<dbReference type="Proteomes" id="UP000185657">
    <property type="component" value="Unassembled WGS sequence"/>
</dbReference>
<evidence type="ECO:0008006" key="7">
    <source>
        <dbReference type="Google" id="ProtNLM"/>
    </source>
</evidence>
<dbReference type="EMBL" id="LVWD01000002">
    <property type="protein sequence ID" value="OAD43934.1"/>
    <property type="molecule type" value="Genomic_DNA"/>
</dbReference>
<keyword evidence="2" id="KW-0732">Signal</keyword>
<proteinExistence type="predicted"/>
<feature type="chain" id="PRO_5044247037" description="DUF2059 domain-containing protein" evidence="2">
    <location>
        <begin position="25"/>
        <end position="221"/>
    </location>
</feature>
<dbReference type="Proteomes" id="UP000185680">
    <property type="component" value="Chromosome"/>
</dbReference>
<evidence type="ECO:0000256" key="1">
    <source>
        <dbReference type="SAM" id="MobiDB-lite"/>
    </source>
</evidence>
<dbReference type="RefSeq" id="WP_066085255.1">
    <property type="nucleotide sequence ID" value="NZ_CP017476.1"/>
</dbReference>
<evidence type="ECO:0000313" key="6">
    <source>
        <dbReference type="Proteomes" id="UP000185680"/>
    </source>
</evidence>
<evidence type="ECO:0000313" key="3">
    <source>
        <dbReference type="EMBL" id="AOW15314.1"/>
    </source>
</evidence>
<evidence type="ECO:0000313" key="4">
    <source>
        <dbReference type="EMBL" id="OAD43934.1"/>
    </source>
</evidence>
<dbReference type="KEGG" id="hyl:LPB072_02815"/>
<gene>
    <name evidence="3" type="ORF">LPB072_02815</name>
    <name evidence="4" type="ORF">LPB72_02515</name>
</gene>
<feature type="signal peptide" evidence="2">
    <location>
        <begin position="1"/>
        <end position="24"/>
    </location>
</feature>
<dbReference type="EMBL" id="CP017476">
    <property type="protein sequence ID" value="AOW15314.1"/>
    <property type="molecule type" value="Genomic_DNA"/>
</dbReference>
<protein>
    <recommendedName>
        <fullName evidence="7">DUF2059 domain-containing protein</fullName>
    </recommendedName>
</protein>
<feature type="compositionally biased region" description="Low complexity" evidence="1">
    <location>
        <begin position="204"/>
        <end position="221"/>
    </location>
</feature>